<evidence type="ECO:0000313" key="3">
    <source>
        <dbReference type="Proteomes" id="UP000836841"/>
    </source>
</evidence>
<dbReference type="PANTHER" id="PTHR36048:SF2">
    <property type="entry name" value="(RAPE) HYPOTHETICAL PROTEIN"/>
    <property type="match status" value="1"/>
</dbReference>
<evidence type="ECO:0000313" key="2">
    <source>
        <dbReference type="EMBL" id="CAH2078124.1"/>
    </source>
</evidence>
<proteinExistence type="predicted"/>
<dbReference type="AlphaFoldDB" id="A0AAU9T1L9"/>
<reference evidence="2 3" key="1">
    <citation type="submission" date="2022-03" db="EMBL/GenBank/DDBJ databases">
        <authorList>
            <person name="Nunn A."/>
            <person name="Chopra R."/>
            <person name="Nunn A."/>
            <person name="Contreras Garrido A."/>
        </authorList>
    </citation>
    <scope>NUCLEOTIDE SEQUENCE [LARGE SCALE GENOMIC DNA]</scope>
</reference>
<feature type="region of interest" description="Disordered" evidence="1">
    <location>
        <begin position="34"/>
        <end position="64"/>
    </location>
</feature>
<gene>
    <name evidence="2" type="ORF">TAV2_LOCUS24927</name>
</gene>
<feature type="compositionally biased region" description="Polar residues" evidence="1">
    <location>
        <begin position="51"/>
        <end position="62"/>
    </location>
</feature>
<dbReference type="PANTHER" id="PTHR36048">
    <property type="entry name" value="RIBOSOME MATURATION FACTOR"/>
    <property type="match status" value="1"/>
</dbReference>
<evidence type="ECO:0000256" key="1">
    <source>
        <dbReference type="SAM" id="MobiDB-lite"/>
    </source>
</evidence>
<dbReference type="EMBL" id="OU466863">
    <property type="protein sequence ID" value="CAH2078124.1"/>
    <property type="molecule type" value="Genomic_DNA"/>
</dbReference>
<sequence length="202" mass="22585">METEIPLVVAETIAQAEKKVAMALDDIIKLSKRNAKVDKGKKPRRGKNKNQNFNGAARSNTSKVRHYASSLSTVRQGAVAKRRSSFHGNQFPATTNIARKAATTAPPLRVHGRAFNAGRMTNVNQPRLIAPQVQNRSVHTSFIAKRHEVDQKVEKGGKKMKTLDSRFASIIEQRKSNNNNNYGVGVQVPRMPPWARARRFTY</sequence>
<name>A0AAU9T1L9_THLAR</name>
<dbReference type="Proteomes" id="UP000836841">
    <property type="component" value="Chromosome 7"/>
</dbReference>
<keyword evidence="3" id="KW-1185">Reference proteome</keyword>
<protein>
    <submittedName>
        <fullName evidence="2">Uncharacterized protein</fullName>
    </submittedName>
</protein>
<accession>A0AAU9T1L9</accession>
<organism evidence="2 3">
    <name type="scientific">Thlaspi arvense</name>
    <name type="common">Field penny-cress</name>
    <dbReference type="NCBI Taxonomy" id="13288"/>
    <lineage>
        <taxon>Eukaryota</taxon>
        <taxon>Viridiplantae</taxon>
        <taxon>Streptophyta</taxon>
        <taxon>Embryophyta</taxon>
        <taxon>Tracheophyta</taxon>
        <taxon>Spermatophyta</taxon>
        <taxon>Magnoliopsida</taxon>
        <taxon>eudicotyledons</taxon>
        <taxon>Gunneridae</taxon>
        <taxon>Pentapetalae</taxon>
        <taxon>rosids</taxon>
        <taxon>malvids</taxon>
        <taxon>Brassicales</taxon>
        <taxon>Brassicaceae</taxon>
        <taxon>Thlaspideae</taxon>
        <taxon>Thlaspi</taxon>
    </lineage>
</organism>